<dbReference type="GO" id="GO:0008171">
    <property type="term" value="F:O-methyltransferase activity"/>
    <property type="evidence" value="ECO:0007669"/>
    <property type="project" value="InterPro"/>
</dbReference>
<feature type="domain" description="O-methyltransferase C-terminal" evidence="5">
    <location>
        <begin position="114"/>
        <end position="316"/>
    </location>
</feature>
<evidence type="ECO:0000259" key="5">
    <source>
        <dbReference type="Pfam" id="PF00891"/>
    </source>
</evidence>
<evidence type="ECO:0000256" key="4">
    <source>
        <dbReference type="PIRSR" id="PIRSR005739-1"/>
    </source>
</evidence>
<dbReference type="PANTHER" id="PTHR43712">
    <property type="entry name" value="PUTATIVE (AFU_ORTHOLOGUE AFUA_4G14580)-RELATED"/>
    <property type="match status" value="1"/>
</dbReference>
<dbReference type="InterPro" id="IPR036388">
    <property type="entry name" value="WH-like_DNA-bd_sf"/>
</dbReference>
<dbReference type="SUPFAM" id="SSF46785">
    <property type="entry name" value="Winged helix' DNA-binding domain"/>
    <property type="match status" value="1"/>
</dbReference>
<dbReference type="RefSeq" id="WP_184933067.1">
    <property type="nucleotide sequence ID" value="NZ_JACHJY010000016.1"/>
</dbReference>
<keyword evidence="2 7" id="KW-0808">Transferase</keyword>
<dbReference type="Proteomes" id="UP000582643">
    <property type="component" value="Unassembled WGS sequence"/>
</dbReference>
<feature type="domain" description="O-methyltransferase dimerisation" evidence="6">
    <location>
        <begin position="17"/>
        <end position="93"/>
    </location>
</feature>
<dbReference type="AlphaFoldDB" id="A0A7W7U8Z1"/>
<evidence type="ECO:0000259" key="6">
    <source>
        <dbReference type="Pfam" id="PF08100"/>
    </source>
</evidence>
<gene>
    <name evidence="7" type="ORF">GGE06_008030</name>
</gene>
<dbReference type="GO" id="GO:0032259">
    <property type="term" value="P:methylation"/>
    <property type="evidence" value="ECO:0007669"/>
    <property type="project" value="UniProtKB-KW"/>
</dbReference>
<dbReference type="SUPFAM" id="SSF53335">
    <property type="entry name" value="S-adenosyl-L-methionine-dependent methyltransferases"/>
    <property type="match status" value="1"/>
</dbReference>
<dbReference type="Pfam" id="PF08100">
    <property type="entry name" value="Dimerisation"/>
    <property type="match status" value="1"/>
</dbReference>
<dbReference type="InterPro" id="IPR012967">
    <property type="entry name" value="COMT_dimerisation"/>
</dbReference>
<dbReference type="EMBL" id="JACHJY010000016">
    <property type="protein sequence ID" value="MBB4987058.1"/>
    <property type="molecule type" value="Genomic_DNA"/>
</dbReference>
<dbReference type="InterPro" id="IPR036390">
    <property type="entry name" value="WH_DNA-bd_sf"/>
</dbReference>
<dbReference type="Gene3D" id="1.10.10.10">
    <property type="entry name" value="Winged helix-like DNA-binding domain superfamily/Winged helix DNA-binding domain"/>
    <property type="match status" value="1"/>
</dbReference>
<dbReference type="InterPro" id="IPR029063">
    <property type="entry name" value="SAM-dependent_MTases_sf"/>
</dbReference>
<evidence type="ECO:0000256" key="2">
    <source>
        <dbReference type="ARBA" id="ARBA00022679"/>
    </source>
</evidence>
<keyword evidence="8" id="KW-1185">Reference proteome</keyword>
<evidence type="ECO:0000313" key="7">
    <source>
        <dbReference type="EMBL" id="MBB4987058.1"/>
    </source>
</evidence>
<keyword evidence="3" id="KW-0949">S-adenosyl-L-methionine</keyword>
<dbReference type="Gene3D" id="3.40.50.150">
    <property type="entry name" value="Vaccinia Virus protein VP39"/>
    <property type="match status" value="1"/>
</dbReference>
<proteinExistence type="predicted"/>
<accession>A0A7W7U8Z1</accession>
<protein>
    <submittedName>
        <fullName evidence="7">8-O-methyltransferase</fullName>
    </submittedName>
</protein>
<dbReference type="PROSITE" id="PS51683">
    <property type="entry name" value="SAM_OMT_II"/>
    <property type="match status" value="1"/>
</dbReference>
<evidence type="ECO:0000313" key="8">
    <source>
        <dbReference type="Proteomes" id="UP000582643"/>
    </source>
</evidence>
<reference evidence="7 8" key="1">
    <citation type="submission" date="2020-08" db="EMBL/GenBank/DDBJ databases">
        <title>Genomic Encyclopedia of Type Strains, Phase III (KMG-III): the genomes of soil and plant-associated and newly described type strains.</title>
        <authorList>
            <person name="Whitman W."/>
        </authorList>
    </citation>
    <scope>NUCLEOTIDE SEQUENCE [LARGE SCALE GENOMIC DNA]</scope>
    <source>
        <strain evidence="7 8">SFB5A</strain>
    </source>
</reference>
<name>A0A7W7U8Z1_9ACTN</name>
<dbReference type="GO" id="GO:0046983">
    <property type="term" value="F:protein dimerization activity"/>
    <property type="evidence" value="ECO:0007669"/>
    <property type="project" value="InterPro"/>
</dbReference>
<dbReference type="InterPro" id="IPR016461">
    <property type="entry name" value="COMT-like"/>
</dbReference>
<dbReference type="Pfam" id="PF00891">
    <property type="entry name" value="Methyltransf_2"/>
    <property type="match status" value="1"/>
</dbReference>
<dbReference type="InterPro" id="IPR001077">
    <property type="entry name" value="COMT_C"/>
</dbReference>
<evidence type="ECO:0000256" key="3">
    <source>
        <dbReference type="ARBA" id="ARBA00022691"/>
    </source>
</evidence>
<sequence length="336" mass="36312">MTATAWDTGTAAGILRLGNRFCDAKALLTAVRLDLFTVLDEGPADAEELRVRLGLHGRGLTDFLDLLTALGLLRRDEGRRYRNAEGAARFLVSGRPGAVGGFLRGSDLNLYPVYGRLAEALRTGEPQAYTDYTGMLDDAEATGAFVRMMDGLTQGLGARLTEAHDFSGHRSVLDVGGCRGGLLGQLLTARPGLEGHVFDLPQLEPFFHEHMAELGRTGQAVFHPGDFFRDPLPPADVLVLGHILHDWDPAQRRHLLGKAFDAVSPGGAVLIYDRMLGERRDDTENLVASLNMLLVTDGGAEYTVAELTAEARDAGFTGITHRPLAAFDTLVVARKP</sequence>
<comment type="caution">
    <text evidence="7">The sequence shown here is derived from an EMBL/GenBank/DDBJ whole genome shotgun (WGS) entry which is preliminary data.</text>
</comment>
<evidence type="ECO:0000256" key="1">
    <source>
        <dbReference type="ARBA" id="ARBA00022603"/>
    </source>
</evidence>
<feature type="active site" description="Proton acceptor" evidence="4">
    <location>
        <position position="245"/>
    </location>
</feature>
<dbReference type="PANTHER" id="PTHR43712:SF2">
    <property type="entry name" value="O-METHYLTRANSFERASE CICE"/>
    <property type="match status" value="1"/>
</dbReference>
<keyword evidence="1 7" id="KW-0489">Methyltransferase</keyword>
<dbReference type="PIRSF" id="PIRSF005739">
    <property type="entry name" value="O-mtase"/>
    <property type="match status" value="1"/>
</dbReference>
<organism evidence="7 8">
    <name type="scientific">Streptomyces nymphaeiformis</name>
    <dbReference type="NCBI Taxonomy" id="2663842"/>
    <lineage>
        <taxon>Bacteria</taxon>
        <taxon>Bacillati</taxon>
        <taxon>Actinomycetota</taxon>
        <taxon>Actinomycetes</taxon>
        <taxon>Kitasatosporales</taxon>
        <taxon>Streptomycetaceae</taxon>
        <taxon>Streptomyces</taxon>
    </lineage>
</organism>